<dbReference type="InterPro" id="IPR029063">
    <property type="entry name" value="SAM-dependent_MTases_sf"/>
</dbReference>
<comment type="catalytic activity">
    <reaction evidence="6">
        <text>a 2'-deoxycytidine in DNA + S-adenosyl-L-methionine = a 5-methyl-2'-deoxycytidine in DNA + S-adenosyl-L-homocysteine + H(+)</text>
        <dbReference type="Rhea" id="RHEA:13681"/>
        <dbReference type="Rhea" id="RHEA-COMP:11369"/>
        <dbReference type="Rhea" id="RHEA-COMP:11370"/>
        <dbReference type="ChEBI" id="CHEBI:15378"/>
        <dbReference type="ChEBI" id="CHEBI:57856"/>
        <dbReference type="ChEBI" id="CHEBI:59789"/>
        <dbReference type="ChEBI" id="CHEBI:85452"/>
        <dbReference type="ChEBI" id="CHEBI:85454"/>
        <dbReference type="EC" id="2.1.1.37"/>
    </reaction>
</comment>
<dbReference type="PANTHER" id="PTHR10629:SF52">
    <property type="entry name" value="DNA (CYTOSINE-5)-METHYLTRANSFERASE 1"/>
    <property type="match status" value="1"/>
</dbReference>
<keyword evidence="2 7" id="KW-0489">Methyltransferase</keyword>
<dbReference type="PROSITE" id="PS00095">
    <property type="entry name" value="C5_MTASE_2"/>
    <property type="match status" value="1"/>
</dbReference>
<name>A0A238ZY46_9BACT</name>
<accession>A0A238ZY46</accession>
<dbReference type="AlphaFoldDB" id="A0A238ZY46"/>
<dbReference type="GO" id="GO:0032259">
    <property type="term" value="P:methylation"/>
    <property type="evidence" value="ECO:0007669"/>
    <property type="project" value="UniProtKB-KW"/>
</dbReference>
<organism evidence="8 9">
    <name type="scientific">Hymenobacter mucosus</name>
    <dbReference type="NCBI Taxonomy" id="1411120"/>
    <lineage>
        <taxon>Bacteria</taxon>
        <taxon>Pseudomonadati</taxon>
        <taxon>Bacteroidota</taxon>
        <taxon>Cytophagia</taxon>
        <taxon>Cytophagales</taxon>
        <taxon>Hymenobacteraceae</taxon>
        <taxon>Hymenobacter</taxon>
    </lineage>
</organism>
<comment type="similarity">
    <text evidence="7">Belongs to the class I-like SAM-binding methyltransferase superfamily. C5-methyltransferase family.</text>
</comment>
<keyword evidence="4 7" id="KW-0949">S-adenosyl-L-methionine</keyword>
<dbReference type="PRINTS" id="PR00105">
    <property type="entry name" value="C5METTRFRASE"/>
</dbReference>
<keyword evidence="3 7" id="KW-0808">Transferase</keyword>
<dbReference type="Gene3D" id="3.40.50.150">
    <property type="entry name" value="Vaccinia Virus protein VP39"/>
    <property type="match status" value="1"/>
</dbReference>
<dbReference type="InterPro" id="IPR001525">
    <property type="entry name" value="C5_MeTfrase"/>
</dbReference>
<reference evidence="9" key="1">
    <citation type="submission" date="2017-06" db="EMBL/GenBank/DDBJ databases">
        <authorList>
            <person name="Varghese N."/>
            <person name="Submissions S."/>
        </authorList>
    </citation>
    <scope>NUCLEOTIDE SEQUENCE [LARGE SCALE GENOMIC DNA]</scope>
    <source>
        <strain evidence="9">DSM 28041</strain>
    </source>
</reference>
<dbReference type="GO" id="GO:0044027">
    <property type="term" value="P:negative regulation of gene expression via chromosomal CpG island methylation"/>
    <property type="evidence" value="ECO:0007669"/>
    <property type="project" value="TreeGrafter"/>
</dbReference>
<dbReference type="EC" id="2.1.1.37" evidence="1"/>
<evidence type="ECO:0000256" key="3">
    <source>
        <dbReference type="ARBA" id="ARBA00022679"/>
    </source>
</evidence>
<evidence type="ECO:0000313" key="9">
    <source>
        <dbReference type="Proteomes" id="UP000198310"/>
    </source>
</evidence>
<dbReference type="RefSeq" id="WP_089333707.1">
    <property type="nucleotide sequence ID" value="NZ_FZNS01000010.1"/>
</dbReference>
<dbReference type="Proteomes" id="UP000198310">
    <property type="component" value="Unassembled WGS sequence"/>
</dbReference>
<dbReference type="SUPFAM" id="SSF53335">
    <property type="entry name" value="S-adenosyl-L-methionine-dependent methyltransferases"/>
    <property type="match status" value="1"/>
</dbReference>
<dbReference type="GO" id="GO:0003886">
    <property type="term" value="F:DNA (cytosine-5-)-methyltransferase activity"/>
    <property type="evidence" value="ECO:0007669"/>
    <property type="project" value="UniProtKB-EC"/>
</dbReference>
<keyword evidence="5" id="KW-0680">Restriction system</keyword>
<dbReference type="Gene3D" id="3.90.120.10">
    <property type="entry name" value="DNA Methylase, subunit A, domain 2"/>
    <property type="match status" value="1"/>
</dbReference>
<proteinExistence type="inferred from homology"/>
<evidence type="ECO:0000256" key="1">
    <source>
        <dbReference type="ARBA" id="ARBA00011975"/>
    </source>
</evidence>
<protein>
    <recommendedName>
        <fullName evidence="1">DNA (cytosine-5-)-methyltransferase</fullName>
        <ecNumber evidence="1">2.1.1.37</ecNumber>
    </recommendedName>
</protein>
<evidence type="ECO:0000256" key="2">
    <source>
        <dbReference type="ARBA" id="ARBA00022603"/>
    </source>
</evidence>
<gene>
    <name evidence="8" type="ORF">SAMN06269173_11027</name>
</gene>
<evidence type="ECO:0000256" key="4">
    <source>
        <dbReference type="ARBA" id="ARBA00022691"/>
    </source>
</evidence>
<evidence type="ECO:0000256" key="7">
    <source>
        <dbReference type="PROSITE-ProRule" id="PRU01016"/>
    </source>
</evidence>
<dbReference type="InterPro" id="IPR050390">
    <property type="entry name" value="C5-Methyltransferase"/>
</dbReference>
<dbReference type="GO" id="GO:0003677">
    <property type="term" value="F:DNA binding"/>
    <property type="evidence" value="ECO:0007669"/>
    <property type="project" value="TreeGrafter"/>
</dbReference>
<evidence type="ECO:0000256" key="5">
    <source>
        <dbReference type="ARBA" id="ARBA00022747"/>
    </source>
</evidence>
<evidence type="ECO:0000256" key="6">
    <source>
        <dbReference type="ARBA" id="ARBA00047422"/>
    </source>
</evidence>
<dbReference type="InterPro" id="IPR031303">
    <property type="entry name" value="C5_meth_CS"/>
</dbReference>
<evidence type="ECO:0000313" key="8">
    <source>
        <dbReference type="EMBL" id="SNR87573.1"/>
    </source>
</evidence>
<dbReference type="Pfam" id="PF00145">
    <property type="entry name" value="DNA_methylase"/>
    <property type="match status" value="3"/>
</dbReference>
<feature type="active site" evidence="7">
    <location>
        <position position="105"/>
    </location>
</feature>
<dbReference type="PROSITE" id="PS51679">
    <property type="entry name" value="SAM_MT_C5"/>
    <property type="match status" value="1"/>
</dbReference>
<sequence length="707" mass="78344">MQAVYATLPLFGQARQIVTRAMASWMLFTATDLFCGAGGTTSGFEAARYQGQKVVSTTQVVNHDALAIASHKANHEAAKHFIEDITRLDANLLVRTALLWASLECTNFSNAKGGQSRDADSRTLAEHMERYIRAVQPLYFMVENVREFMAWGPLVQKRDKQGNPCTRRVKVMQDVLRPDGQPKLRKNGKPVQRQVVNEIGELCWEDSPVMIPESRTKGRDFLRWKQSIEDLGYVCHYRLLNAADYGERTSRIRLFMVFAKVGLPVRWPEATHSKGGKTLGTEPWLPVRPCLRLDLKGRSIFNRTRTNKKGEQVADPLVEKTLQRIYAGLCQYVAGRDMKQVTAFLQGLASGESGGVQLTPEARQAWLLKRSSNAPSGKPNPGVHLNGPGPTLACGFLPDVVQPEFLSKALPGEFLTNPGWYGGNKSVDDTGNTIIARQDKAPLSMVQPEYEQGFLTKYYSSGNNVSGFADPSGALTCNDRMGVVQTEAELVWLDKRYGSGAHNHQSVHGPAGSILTNDHHVVTEAERIAGAEPWVMNTNFDNVGTSLDAPAPPLLASRHHPYVVQPQDWLLDNKFNNVGRSLDNSGPTLLTGDNHYLASSVVGAEPQHWLEQPDDSDTMRLIRRFMRVYGLSDVLMRMLLVEELLKIQGFPEGYVLLGSATDQKKFIGNSVPPKMSQRIVEAIYEAFTEAGLQDLLTEYEGSYATAA</sequence>
<keyword evidence="9" id="KW-1185">Reference proteome</keyword>
<dbReference type="PANTHER" id="PTHR10629">
    <property type="entry name" value="CYTOSINE-SPECIFIC METHYLTRANSFERASE"/>
    <property type="match status" value="1"/>
</dbReference>
<dbReference type="GO" id="GO:0009307">
    <property type="term" value="P:DNA restriction-modification system"/>
    <property type="evidence" value="ECO:0007669"/>
    <property type="project" value="UniProtKB-KW"/>
</dbReference>
<dbReference type="EMBL" id="FZNS01000010">
    <property type="protein sequence ID" value="SNR87573.1"/>
    <property type="molecule type" value="Genomic_DNA"/>
</dbReference>